<evidence type="ECO:0000256" key="8">
    <source>
        <dbReference type="ARBA" id="ARBA00023017"/>
    </source>
</evidence>
<evidence type="ECO:0000256" key="4">
    <source>
        <dbReference type="ARBA" id="ARBA00022490"/>
    </source>
</evidence>
<dbReference type="SUPFAM" id="SSF52540">
    <property type="entry name" value="P-loop containing nucleoside triphosphate hydrolases"/>
    <property type="match status" value="1"/>
</dbReference>
<protein>
    <recommendedName>
        <fullName evidence="11">Dynein light intermediate chain</fullName>
    </recommendedName>
</protein>
<evidence type="ECO:0000256" key="1">
    <source>
        <dbReference type="ARBA" id="ARBA00004245"/>
    </source>
</evidence>
<evidence type="ECO:0000256" key="6">
    <source>
        <dbReference type="ARBA" id="ARBA00022741"/>
    </source>
</evidence>
<dbReference type="GO" id="GO:0005813">
    <property type="term" value="C:centrosome"/>
    <property type="evidence" value="ECO:0007669"/>
    <property type="project" value="TreeGrafter"/>
</dbReference>
<dbReference type="InterPro" id="IPR008467">
    <property type="entry name" value="Dynein1_light_intermed_chain"/>
</dbReference>
<dbReference type="GO" id="GO:0000226">
    <property type="term" value="P:microtubule cytoskeleton organization"/>
    <property type="evidence" value="ECO:0007669"/>
    <property type="project" value="TreeGrafter"/>
</dbReference>
<reference evidence="13 14" key="1">
    <citation type="journal article" date="2018" name="Sci. Rep.">
        <title>Genomic signatures of local adaptation to the degree of environmental predictability in rotifers.</title>
        <authorList>
            <person name="Franch-Gras L."/>
            <person name="Hahn C."/>
            <person name="Garcia-Roger E.M."/>
            <person name="Carmona M.J."/>
            <person name="Serra M."/>
            <person name="Gomez A."/>
        </authorList>
    </citation>
    <scope>NUCLEOTIDE SEQUENCE [LARGE SCALE GENOMIC DNA]</scope>
    <source>
        <strain evidence="13">HYR1</strain>
    </source>
</reference>
<keyword evidence="13" id="KW-0378">Hydrolase</keyword>
<dbReference type="Pfam" id="PF05783">
    <property type="entry name" value="DLIC"/>
    <property type="match status" value="1"/>
</dbReference>
<organism evidence="13 14">
    <name type="scientific">Brachionus plicatilis</name>
    <name type="common">Marine rotifer</name>
    <name type="synonym">Brachionus muelleri</name>
    <dbReference type="NCBI Taxonomy" id="10195"/>
    <lineage>
        <taxon>Eukaryota</taxon>
        <taxon>Metazoa</taxon>
        <taxon>Spiralia</taxon>
        <taxon>Gnathifera</taxon>
        <taxon>Rotifera</taxon>
        <taxon>Eurotatoria</taxon>
        <taxon>Monogononta</taxon>
        <taxon>Pseudotrocha</taxon>
        <taxon>Ploima</taxon>
        <taxon>Brachionidae</taxon>
        <taxon>Brachionus</taxon>
    </lineage>
</organism>
<keyword evidence="5 11" id="KW-0493">Microtubule</keyword>
<evidence type="ECO:0000256" key="10">
    <source>
        <dbReference type="ARBA" id="ARBA00023212"/>
    </source>
</evidence>
<comment type="subunit">
    <text evidence="11">Homodimer. The cytoplasmic dynein 1 complex consists of two catalytic heavy chains (HCs) and a number of non-catalytic subunits presented by intermediate chains (ICs).</text>
</comment>
<dbReference type="STRING" id="10195.A0A3M7RRI2"/>
<dbReference type="InterPro" id="IPR027417">
    <property type="entry name" value="P-loop_NTPase"/>
</dbReference>
<dbReference type="OrthoDB" id="27603at2759"/>
<evidence type="ECO:0000256" key="9">
    <source>
        <dbReference type="ARBA" id="ARBA00023175"/>
    </source>
</evidence>
<evidence type="ECO:0000256" key="11">
    <source>
        <dbReference type="RuleBase" id="RU366047"/>
    </source>
</evidence>
<dbReference type="GO" id="GO:0016787">
    <property type="term" value="F:hydrolase activity"/>
    <property type="evidence" value="ECO:0007669"/>
    <property type="project" value="UniProtKB-KW"/>
</dbReference>
<evidence type="ECO:0000256" key="2">
    <source>
        <dbReference type="ARBA" id="ARBA00006831"/>
    </source>
</evidence>
<evidence type="ECO:0000313" key="13">
    <source>
        <dbReference type="EMBL" id="RNA25908.1"/>
    </source>
</evidence>
<evidence type="ECO:0000313" key="14">
    <source>
        <dbReference type="Proteomes" id="UP000276133"/>
    </source>
</evidence>
<dbReference type="PANTHER" id="PTHR12688:SF0">
    <property type="entry name" value="DYNEIN LIGHT INTERMEDIATE CHAIN"/>
    <property type="match status" value="1"/>
</dbReference>
<keyword evidence="4 11" id="KW-0963">Cytoplasm</keyword>
<dbReference type="AlphaFoldDB" id="A0A3M7RRI2"/>
<keyword evidence="10 11" id="KW-0206">Cytoskeleton</keyword>
<name>A0A3M7RRI2_BRAPC</name>
<keyword evidence="7 11" id="KW-0067">ATP-binding</keyword>
<dbReference type="GO" id="GO:0045504">
    <property type="term" value="F:dynein heavy chain binding"/>
    <property type="evidence" value="ECO:0007669"/>
    <property type="project" value="TreeGrafter"/>
</dbReference>
<keyword evidence="6 11" id="KW-0547">Nucleotide-binding</keyword>
<dbReference type="InterPro" id="IPR022780">
    <property type="entry name" value="Dynein_light_int_chain"/>
</dbReference>
<dbReference type="Proteomes" id="UP000276133">
    <property type="component" value="Unassembled WGS sequence"/>
</dbReference>
<dbReference type="GO" id="GO:0005868">
    <property type="term" value="C:cytoplasmic dynein complex"/>
    <property type="evidence" value="ECO:0007669"/>
    <property type="project" value="UniProtKB-UniRule"/>
</dbReference>
<dbReference type="GO" id="GO:0005874">
    <property type="term" value="C:microtubule"/>
    <property type="evidence" value="ECO:0007669"/>
    <property type="project" value="UniProtKB-KW"/>
</dbReference>
<keyword evidence="8 11" id="KW-0243">Dynein</keyword>
<evidence type="ECO:0000256" key="7">
    <source>
        <dbReference type="ARBA" id="ARBA00022840"/>
    </source>
</evidence>
<comment type="caution">
    <text evidence="13">The sequence shown here is derived from an EMBL/GenBank/DDBJ whole genome shotgun (WGS) entry which is preliminary data.</text>
</comment>
<gene>
    <name evidence="13" type="ORF">BpHYR1_047016</name>
</gene>
<feature type="region of interest" description="Disordered" evidence="12">
    <location>
        <begin position="381"/>
        <end position="480"/>
    </location>
</feature>
<dbReference type="GO" id="GO:0007018">
    <property type="term" value="P:microtubule-based movement"/>
    <property type="evidence" value="ECO:0007669"/>
    <property type="project" value="InterPro"/>
</dbReference>
<sequence>MTVNDNISVTSTVTEDSNQFANIWSLILQDVQNSTKKTPPPKNLLILGDNESGRSTLISRLKGVDGISKGIGLEYHYIDIKDEDRDEILKLGVWTPDGDASLINLLKYALNESNFENSMVAFVVSMSTPWEMMDSLRKWSKILSDHVKKLNLPEAKRSEFLKKQRLAFQMYQDPDENGNILGKKTPTLNTSLSLTDKKDLNESIDKDESSFLPLDPSVLNNNLGIPILVIVTKSDYMSTLDKDMEYRIEHFDFIQYHIRRFCLDYGAALFYTTVKEKKTFDRLYKYIIHKLYNYPFNSPSSVVDRESIFIPSGWDNEGKINILLENSTTIKSDSEYNEIIPKPMIRKSLPREIETILASEDQEFLAKLQILLSKSAAPSVKSEEISPSLPTQQVFKTPQKPPLLKGPSNTDRDSTNLKNFFQNLLNKNAPSNPSVSSAPSLTHSSSSSSIQNVDQTPTGIPNSPQNSSISPLQNPSESNA</sequence>
<comment type="function">
    <text evidence="11">Acts as one of several non-catalytic accessory components of the cytoplasmic dynein 1 complex that are thought to be involved in linking dynein to cargos and to adapter proteins that regulate dynein function. Cytoplasmic dynein 1 acts as a motor for the intracellular retrograde motility of vesicles and organelles along microtubules. May play a role in binding dynein to membranous organelles or chromosomes.</text>
</comment>
<feature type="compositionally biased region" description="Low complexity" evidence="12">
    <location>
        <begin position="416"/>
        <end position="449"/>
    </location>
</feature>
<feature type="compositionally biased region" description="Low complexity" evidence="12">
    <location>
        <begin position="460"/>
        <end position="480"/>
    </location>
</feature>
<proteinExistence type="inferred from homology"/>
<evidence type="ECO:0000256" key="5">
    <source>
        <dbReference type="ARBA" id="ARBA00022701"/>
    </source>
</evidence>
<dbReference type="GO" id="GO:0005524">
    <property type="term" value="F:ATP binding"/>
    <property type="evidence" value="ECO:0007669"/>
    <property type="project" value="UniProtKB-KW"/>
</dbReference>
<feature type="compositionally biased region" description="Polar residues" evidence="12">
    <location>
        <begin position="450"/>
        <end position="459"/>
    </location>
</feature>
<dbReference type="Gene3D" id="3.40.50.300">
    <property type="entry name" value="P-loop containing nucleotide triphosphate hydrolases"/>
    <property type="match status" value="1"/>
</dbReference>
<evidence type="ECO:0000256" key="12">
    <source>
        <dbReference type="SAM" id="MobiDB-lite"/>
    </source>
</evidence>
<evidence type="ECO:0000256" key="3">
    <source>
        <dbReference type="ARBA" id="ARBA00022448"/>
    </source>
</evidence>
<dbReference type="PANTHER" id="PTHR12688">
    <property type="entry name" value="DYNEIN LIGHT INTERMEDIATE CHAIN"/>
    <property type="match status" value="1"/>
</dbReference>
<keyword evidence="14" id="KW-1185">Reference proteome</keyword>
<comment type="subcellular location">
    <subcellularLocation>
        <location evidence="1 11">Cytoplasm</location>
        <location evidence="1 11">Cytoskeleton</location>
    </subcellularLocation>
</comment>
<keyword evidence="9 11" id="KW-0505">Motor protein</keyword>
<keyword evidence="3 11" id="KW-0813">Transport</keyword>
<dbReference type="EMBL" id="REGN01002838">
    <property type="protein sequence ID" value="RNA25908.1"/>
    <property type="molecule type" value="Genomic_DNA"/>
</dbReference>
<comment type="similarity">
    <text evidence="2 11">Belongs to the dynein light intermediate chain family.</text>
</comment>
<accession>A0A3M7RRI2</accession>